<dbReference type="Proteomes" id="UP001604336">
    <property type="component" value="Unassembled WGS sequence"/>
</dbReference>
<accession>A0ABD1RED6</accession>
<dbReference type="AlphaFoldDB" id="A0ABD1RED6"/>
<comment type="caution">
    <text evidence="1">The sequence shown here is derived from an EMBL/GenBank/DDBJ whole genome shotgun (WGS) entry which is preliminary data.</text>
</comment>
<dbReference type="EMBL" id="JBFOLK010000009">
    <property type="protein sequence ID" value="KAL2486780.1"/>
    <property type="molecule type" value="Genomic_DNA"/>
</dbReference>
<proteinExistence type="predicted"/>
<evidence type="ECO:0000313" key="1">
    <source>
        <dbReference type="EMBL" id="KAL2486780.1"/>
    </source>
</evidence>
<organism evidence="1 2">
    <name type="scientific">Abeliophyllum distichum</name>
    <dbReference type="NCBI Taxonomy" id="126358"/>
    <lineage>
        <taxon>Eukaryota</taxon>
        <taxon>Viridiplantae</taxon>
        <taxon>Streptophyta</taxon>
        <taxon>Embryophyta</taxon>
        <taxon>Tracheophyta</taxon>
        <taxon>Spermatophyta</taxon>
        <taxon>Magnoliopsida</taxon>
        <taxon>eudicotyledons</taxon>
        <taxon>Gunneridae</taxon>
        <taxon>Pentapetalae</taxon>
        <taxon>asterids</taxon>
        <taxon>lamiids</taxon>
        <taxon>Lamiales</taxon>
        <taxon>Oleaceae</taxon>
        <taxon>Forsythieae</taxon>
        <taxon>Abeliophyllum</taxon>
    </lineage>
</organism>
<protein>
    <submittedName>
        <fullName evidence="1">Uncharacterized protein</fullName>
    </submittedName>
</protein>
<keyword evidence="2" id="KW-1185">Reference proteome</keyword>
<sequence length="164" mass="18605">MLVYDESIVNILFGSAFDQIEVDHELTAISEQLLGFTDDRLIPREKITLTVNFEEPSCHTKKFMAFLVVDTRFGRPALKDLKEATSIHHLVMKFLTAATREGASPTVMTIRTEVMDVDQEKDEQDMVLDEGLNPQIMGPDSSVLLVEELETFPMSPSDPSWYCY</sequence>
<gene>
    <name evidence="1" type="ORF">Adt_31536</name>
</gene>
<reference evidence="2" key="1">
    <citation type="submission" date="2024-07" db="EMBL/GenBank/DDBJ databases">
        <title>Two chromosome-level genome assemblies of Korean endemic species Abeliophyllum distichum and Forsythia ovata (Oleaceae).</title>
        <authorList>
            <person name="Jang H."/>
        </authorList>
    </citation>
    <scope>NUCLEOTIDE SEQUENCE [LARGE SCALE GENOMIC DNA]</scope>
</reference>
<name>A0ABD1RED6_9LAMI</name>
<evidence type="ECO:0000313" key="2">
    <source>
        <dbReference type="Proteomes" id="UP001604336"/>
    </source>
</evidence>